<sequence length="408" mass="42280">MTAFYPAQLAELLPAGARIWLQECSAAAPVLHELLREVALRRDDMRITGIFVPGLNDVSDLARAGVAVETFFAAPTLAGLANVSFLPLNYAAIRARLRSIRIDAAVFAVAPPDAAGRCSFGPVCDFLPDLWPHIPVRIGLINPLLPRTEGASAIPLREMTAVLEAASALPESPSRDTPLGAAVGRHVAALVPDGAVVQCGLGGLPEAALLSLRGHRELALWSGLIGDACLNLLEAGALRSALPITAGVAIGTRRLYGTLSDPAFRFAPVSRTHDLTMLSELPGLVTLNSANQVDLFGQAYAESRDGRPASGPGGATDFAAGARLANGLRVVLLAATGSGGAASRIVPAGQGEGPVSLSRFDVDVVVTEHGAADLRGITLEERAERLIAIAAPAHQAALEASRSDRRGG</sequence>
<protein>
    <submittedName>
        <fullName evidence="2">Acyl-CoA hydrolase</fullName>
    </submittedName>
</protein>
<evidence type="ECO:0000313" key="3">
    <source>
        <dbReference type="Proteomes" id="UP000192917"/>
    </source>
</evidence>
<feature type="domain" description="Acetyl-CoA hydrolase/transferase C-terminal" evidence="1">
    <location>
        <begin position="251"/>
        <end position="400"/>
    </location>
</feature>
<gene>
    <name evidence="2" type="ORF">SAMN05428998_12661</name>
</gene>
<dbReference type="GO" id="GO:0008775">
    <property type="term" value="F:acetate CoA-transferase activity"/>
    <property type="evidence" value="ECO:0007669"/>
    <property type="project" value="InterPro"/>
</dbReference>
<dbReference type="InterPro" id="IPR026888">
    <property type="entry name" value="AcetylCoA_hyd_C"/>
</dbReference>
<evidence type="ECO:0000313" key="2">
    <source>
        <dbReference type="EMBL" id="SMF65902.1"/>
    </source>
</evidence>
<reference evidence="2 3" key="1">
    <citation type="submission" date="2017-04" db="EMBL/GenBank/DDBJ databases">
        <authorList>
            <person name="Afonso C.L."/>
            <person name="Miller P.J."/>
            <person name="Scott M.A."/>
            <person name="Spackman E."/>
            <person name="Goraichik I."/>
            <person name="Dimitrov K.M."/>
            <person name="Suarez D.L."/>
            <person name="Swayne D.E."/>
        </authorList>
    </citation>
    <scope>NUCLEOTIDE SEQUENCE [LARGE SCALE GENOMIC DNA]</scope>
    <source>
        <strain evidence="2 3">USBA 355</strain>
    </source>
</reference>
<dbReference type="AlphaFoldDB" id="A0A1Y6CHL1"/>
<organism evidence="2 3">
    <name type="scientific">Tistlia consotensis USBA 355</name>
    <dbReference type="NCBI Taxonomy" id="560819"/>
    <lineage>
        <taxon>Bacteria</taxon>
        <taxon>Pseudomonadati</taxon>
        <taxon>Pseudomonadota</taxon>
        <taxon>Alphaproteobacteria</taxon>
        <taxon>Rhodospirillales</taxon>
        <taxon>Rhodovibrionaceae</taxon>
        <taxon>Tistlia</taxon>
    </lineage>
</organism>
<dbReference type="Gene3D" id="3.30.750.70">
    <property type="entry name" value="4-hydroxybutyrate coenzyme like domains"/>
    <property type="match status" value="1"/>
</dbReference>
<proteinExistence type="predicted"/>
<keyword evidence="3" id="KW-1185">Reference proteome</keyword>
<dbReference type="Pfam" id="PF13336">
    <property type="entry name" value="AcetylCoA_hyd_C"/>
    <property type="match status" value="1"/>
</dbReference>
<evidence type="ECO:0000259" key="1">
    <source>
        <dbReference type="Pfam" id="PF13336"/>
    </source>
</evidence>
<dbReference type="InterPro" id="IPR037171">
    <property type="entry name" value="NagB/RpiA_transferase-like"/>
</dbReference>
<dbReference type="PANTHER" id="PTHR21432">
    <property type="entry name" value="ACETYL-COA HYDROLASE-RELATED"/>
    <property type="match status" value="1"/>
</dbReference>
<dbReference type="GO" id="GO:0006083">
    <property type="term" value="P:acetate metabolic process"/>
    <property type="evidence" value="ECO:0007669"/>
    <property type="project" value="InterPro"/>
</dbReference>
<keyword evidence="2" id="KW-0378">Hydrolase</keyword>
<dbReference type="PANTHER" id="PTHR21432:SF20">
    <property type="entry name" value="ACETYL-COA HYDROLASE"/>
    <property type="match status" value="1"/>
</dbReference>
<dbReference type="Proteomes" id="UP000192917">
    <property type="component" value="Unassembled WGS sequence"/>
</dbReference>
<dbReference type="Gene3D" id="3.40.1080.10">
    <property type="entry name" value="Glutaconate Coenzyme A-transferase"/>
    <property type="match status" value="1"/>
</dbReference>
<accession>A0A1Y6CHL1</accession>
<dbReference type="STRING" id="560819.SAMN05428998_12661"/>
<dbReference type="GO" id="GO:0016787">
    <property type="term" value="F:hydrolase activity"/>
    <property type="evidence" value="ECO:0007669"/>
    <property type="project" value="UniProtKB-KW"/>
</dbReference>
<dbReference type="RefSeq" id="WP_159460313.1">
    <property type="nucleotide sequence ID" value="NZ_FWZX01000026.1"/>
</dbReference>
<dbReference type="SUPFAM" id="SSF100950">
    <property type="entry name" value="NagB/RpiA/CoA transferase-like"/>
    <property type="match status" value="2"/>
</dbReference>
<dbReference type="InterPro" id="IPR046433">
    <property type="entry name" value="ActCoA_hydro"/>
</dbReference>
<dbReference type="InterPro" id="IPR038460">
    <property type="entry name" value="AcetylCoA_hyd_C_sf"/>
</dbReference>
<dbReference type="EMBL" id="FWZX01000026">
    <property type="protein sequence ID" value="SMF65902.1"/>
    <property type="molecule type" value="Genomic_DNA"/>
</dbReference>
<dbReference type="Gene3D" id="3.40.1080.20">
    <property type="entry name" value="Acetyl-CoA hydrolase/transferase C-terminal domain"/>
    <property type="match status" value="1"/>
</dbReference>
<name>A0A1Y6CHL1_9PROT</name>